<gene>
    <name evidence="10" type="ORF">HINF_LOCUS13363</name>
</gene>
<evidence type="ECO:0000313" key="10">
    <source>
        <dbReference type="EMBL" id="CAL5994054.1"/>
    </source>
</evidence>
<evidence type="ECO:0000256" key="5">
    <source>
        <dbReference type="ARBA" id="ARBA00022840"/>
    </source>
</evidence>
<feature type="binding site" evidence="6">
    <location>
        <position position="42"/>
    </location>
    <ligand>
        <name>ATP</name>
        <dbReference type="ChEBI" id="CHEBI:30616"/>
    </ligand>
</feature>
<proteinExistence type="inferred from homology"/>
<evidence type="ECO:0000256" key="3">
    <source>
        <dbReference type="ARBA" id="ARBA00022741"/>
    </source>
</evidence>
<comment type="caution">
    <text evidence="10">The sequence shown here is derived from an EMBL/GenBank/DDBJ whole genome shotgun (WGS) entry which is preliminary data.</text>
</comment>
<sequence length="380" mass="43090">MSGELRVKRVSNYVIDKQLGKGTFGDVKLATHVLTGEKVAIKILEKAKISREEDFNRVVREIQVLKMLNHSNIVKLLEVLDTPHHIFLVTQFVENGELFDYVVKRGKLTEQETCKFFRQLISAVSYCHLRRVCHRDLKLENILLNAANDLKIIDFGLSNILSQENAKFKTACGSPSYVAPEVLSGRKYHGPQVDIWSAGIILYAMLCGTLPFDDEELPKLYKKIGSGQFDIPPFVSASAADLLKKILVVDPEKRFDIKQIISHPWFVETLPEPYEPPAELDLPTLIDFRIVYTMTQAIPEWPGIKVIKALNGNRHNQTTATYYLLSEKRANSGEKKPWSFNEQQQYAQALGFKLKTNGQIEEVEGGEPVTGDEKDEEKSK</sequence>
<evidence type="ECO:0000256" key="8">
    <source>
        <dbReference type="SAM" id="MobiDB-lite"/>
    </source>
</evidence>
<comment type="similarity">
    <text evidence="7">Belongs to the protein kinase superfamily.</text>
</comment>
<dbReference type="PANTHER" id="PTHR24346:SF82">
    <property type="entry name" value="KP78A-RELATED"/>
    <property type="match status" value="1"/>
</dbReference>
<dbReference type="GO" id="GO:0016301">
    <property type="term" value="F:kinase activity"/>
    <property type="evidence" value="ECO:0007669"/>
    <property type="project" value="UniProtKB-KW"/>
</dbReference>
<dbReference type="EMBL" id="CAXDID020000031">
    <property type="protein sequence ID" value="CAL5994054.1"/>
    <property type="molecule type" value="Genomic_DNA"/>
</dbReference>
<name>A0ABP1HGL2_9EUKA</name>
<organism evidence="10 11">
    <name type="scientific">Hexamita inflata</name>
    <dbReference type="NCBI Taxonomy" id="28002"/>
    <lineage>
        <taxon>Eukaryota</taxon>
        <taxon>Metamonada</taxon>
        <taxon>Diplomonadida</taxon>
        <taxon>Hexamitidae</taxon>
        <taxon>Hexamitinae</taxon>
        <taxon>Hexamita</taxon>
    </lineage>
</organism>
<evidence type="ECO:0000256" key="1">
    <source>
        <dbReference type="ARBA" id="ARBA00022527"/>
    </source>
</evidence>
<keyword evidence="4 10" id="KW-0418">Kinase</keyword>
<dbReference type="SUPFAM" id="SSF56112">
    <property type="entry name" value="Protein kinase-like (PK-like)"/>
    <property type="match status" value="1"/>
</dbReference>
<dbReference type="CDD" id="cd14003">
    <property type="entry name" value="STKc_AMPK-like"/>
    <property type="match status" value="1"/>
</dbReference>
<keyword evidence="11" id="KW-1185">Reference proteome</keyword>
<evidence type="ECO:0000256" key="7">
    <source>
        <dbReference type="RuleBase" id="RU000304"/>
    </source>
</evidence>
<dbReference type="InterPro" id="IPR008271">
    <property type="entry name" value="Ser/Thr_kinase_AS"/>
</dbReference>
<dbReference type="PROSITE" id="PS50011">
    <property type="entry name" value="PROTEIN_KINASE_DOM"/>
    <property type="match status" value="1"/>
</dbReference>
<dbReference type="Gene3D" id="1.10.510.10">
    <property type="entry name" value="Transferase(Phosphotransferase) domain 1"/>
    <property type="match status" value="1"/>
</dbReference>
<dbReference type="PROSITE" id="PS00108">
    <property type="entry name" value="PROTEIN_KINASE_ST"/>
    <property type="match status" value="1"/>
</dbReference>
<dbReference type="InterPro" id="IPR011009">
    <property type="entry name" value="Kinase-like_dom_sf"/>
</dbReference>
<keyword evidence="2" id="KW-0808">Transferase</keyword>
<keyword evidence="1 7" id="KW-0723">Serine/threonine-protein kinase</keyword>
<feature type="domain" description="Protein kinase" evidence="9">
    <location>
        <begin position="13"/>
        <end position="266"/>
    </location>
</feature>
<evidence type="ECO:0000256" key="6">
    <source>
        <dbReference type="PROSITE-ProRule" id="PRU10141"/>
    </source>
</evidence>
<evidence type="ECO:0000256" key="2">
    <source>
        <dbReference type="ARBA" id="ARBA00022679"/>
    </source>
</evidence>
<dbReference type="InterPro" id="IPR017441">
    <property type="entry name" value="Protein_kinase_ATP_BS"/>
</dbReference>
<keyword evidence="3 6" id="KW-0547">Nucleotide-binding</keyword>
<dbReference type="Proteomes" id="UP001642409">
    <property type="component" value="Unassembled WGS sequence"/>
</dbReference>
<reference evidence="10 11" key="1">
    <citation type="submission" date="2024-07" db="EMBL/GenBank/DDBJ databases">
        <authorList>
            <person name="Akdeniz Z."/>
        </authorList>
    </citation>
    <scope>NUCLEOTIDE SEQUENCE [LARGE SCALE GENOMIC DNA]</scope>
</reference>
<dbReference type="SMART" id="SM00220">
    <property type="entry name" value="S_TKc"/>
    <property type="match status" value="1"/>
</dbReference>
<evidence type="ECO:0000259" key="9">
    <source>
        <dbReference type="PROSITE" id="PS50011"/>
    </source>
</evidence>
<evidence type="ECO:0000256" key="4">
    <source>
        <dbReference type="ARBA" id="ARBA00022777"/>
    </source>
</evidence>
<protein>
    <submittedName>
        <fullName evidence="10">Kinase</fullName>
    </submittedName>
</protein>
<accession>A0ABP1HGL2</accession>
<evidence type="ECO:0000313" key="11">
    <source>
        <dbReference type="Proteomes" id="UP001642409"/>
    </source>
</evidence>
<dbReference type="PANTHER" id="PTHR24346">
    <property type="entry name" value="MAP/MICROTUBULE AFFINITY-REGULATING KINASE"/>
    <property type="match status" value="1"/>
</dbReference>
<feature type="region of interest" description="Disordered" evidence="8">
    <location>
        <begin position="357"/>
        <end position="380"/>
    </location>
</feature>
<dbReference type="Pfam" id="PF00069">
    <property type="entry name" value="Pkinase"/>
    <property type="match status" value="1"/>
</dbReference>
<dbReference type="InterPro" id="IPR000719">
    <property type="entry name" value="Prot_kinase_dom"/>
</dbReference>
<keyword evidence="5 6" id="KW-0067">ATP-binding</keyword>
<dbReference type="PROSITE" id="PS00107">
    <property type="entry name" value="PROTEIN_KINASE_ATP"/>
    <property type="match status" value="1"/>
</dbReference>